<dbReference type="STRING" id="8840.ENSAPLP00000013140"/>
<evidence type="ECO:0000256" key="1">
    <source>
        <dbReference type="ARBA" id="ARBA00004123"/>
    </source>
</evidence>
<keyword evidence="8" id="KW-0539">Nucleus</keyword>
<protein>
    <recommendedName>
        <fullName evidence="15">PHD finger protein 7</fullName>
    </recommendedName>
</protein>
<dbReference type="PANTHER" id="PTHR12420:SF47">
    <property type="entry name" value="PHD FINGER PROTEIN 7"/>
    <property type="match status" value="1"/>
</dbReference>
<dbReference type="Proteomes" id="UP000016666">
    <property type="component" value="Chromosome 1"/>
</dbReference>
<evidence type="ECO:0000313" key="13">
    <source>
        <dbReference type="Ensembl" id="ENSAPLP00000013140.2"/>
    </source>
</evidence>
<feature type="compositionally biased region" description="Polar residues" evidence="10">
    <location>
        <begin position="374"/>
        <end position="383"/>
    </location>
</feature>
<sequence>MGAVVGAAGAQASGCSSCAEDSSFFPHIVSRGPSGEAPRLLELGFASVCYQITVSVMKRRAPDTREKVCVLCNRADEDPDIYGQKSVNHGLCTHENSLHLASGLSSKQARSSEVYNILPEDIQRVVKQATRKMCYICGERGATITCQEKRCKHSFHYPCGKENGCISQFFGQYRSFCQEHSPVQTVQAQQEGETLCVICLERVGDKLSYHTMVCPSCRQAWFHRGCIQQQAFHAGLLCFRCPQCNDREKFLPEMTTLGIQVPTRQPAWEADSGFIDMYQRHSRCDASQCHYAQGREQAEEEGPWYLLLCSSCAATGTHRRCSTLKDSTVSWECDSCAGLGTASSTQSEPAGPSSTIPPTSSHSSPSPETCGLASPSTEPSTHR</sequence>
<dbReference type="GeneTree" id="ENSGT00950000182865"/>
<feature type="domain" description="RING-type" evidence="11">
    <location>
        <begin position="196"/>
        <end position="245"/>
    </location>
</feature>
<reference evidence="13 14" key="1">
    <citation type="submission" date="2017-10" db="EMBL/GenBank/DDBJ databases">
        <title>A new Pekin duck reference genome.</title>
        <authorList>
            <person name="Hou Z.-C."/>
            <person name="Zhou Z.-K."/>
            <person name="Zhu F."/>
            <person name="Hou S.-S."/>
        </authorList>
    </citation>
    <scope>NUCLEOTIDE SEQUENCE [LARGE SCALE GENOMIC DNA]</scope>
</reference>
<evidence type="ECO:0000256" key="6">
    <source>
        <dbReference type="ARBA" id="ARBA00022786"/>
    </source>
</evidence>
<dbReference type="AlphaFoldDB" id="U3J0W3"/>
<evidence type="ECO:0008006" key="15">
    <source>
        <dbReference type="Google" id="ProtNLM"/>
    </source>
</evidence>
<dbReference type="InterPro" id="IPR034732">
    <property type="entry name" value="EPHD"/>
</dbReference>
<dbReference type="InterPro" id="IPR013083">
    <property type="entry name" value="Znf_RING/FYVE/PHD"/>
</dbReference>
<dbReference type="InterPro" id="IPR001841">
    <property type="entry name" value="Znf_RING"/>
</dbReference>
<dbReference type="GO" id="GO:0008270">
    <property type="term" value="F:zinc ion binding"/>
    <property type="evidence" value="ECO:0007669"/>
    <property type="project" value="UniProtKB-KW"/>
</dbReference>
<dbReference type="SMART" id="SM00249">
    <property type="entry name" value="PHD"/>
    <property type="match status" value="3"/>
</dbReference>
<evidence type="ECO:0000256" key="3">
    <source>
        <dbReference type="ARBA" id="ARBA00022679"/>
    </source>
</evidence>
<feature type="region of interest" description="Disordered" evidence="10">
    <location>
        <begin position="340"/>
        <end position="383"/>
    </location>
</feature>
<dbReference type="HOGENOM" id="CLU_055746_0_0_1"/>
<feature type="domain" description="PHD-type" evidence="12">
    <location>
        <begin position="66"/>
        <end position="181"/>
    </location>
</feature>
<evidence type="ECO:0000256" key="2">
    <source>
        <dbReference type="ARBA" id="ARBA00004906"/>
    </source>
</evidence>
<dbReference type="Ensembl" id="ENSAPLT00000013888.2">
    <property type="protein sequence ID" value="ENSAPLP00000013140.2"/>
    <property type="gene ID" value="ENSAPLG00000013344.2"/>
</dbReference>
<evidence type="ECO:0000256" key="9">
    <source>
        <dbReference type="PROSITE-ProRule" id="PRU00175"/>
    </source>
</evidence>
<dbReference type="Pfam" id="PF13771">
    <property type="entry name" value="zf-HC5HC2H"/>
    <property type="match status" value="1"/>
</dbReference>
<reference evidence="13" key="3">
    <citation type="submission" date="2025-09" db="UniProtKB">
        <authorList>
            <consortium name="Ensembl"/>
        </authorList>
    </citation>
    <scope>IDENTIFICATION</scope>
</reference>
<keyword evidence="3" id="KW-0808">Transferase</keyword>
<keyword evidence="7" id="KW-0862">Zinc</keyword>
<evidence type="ECO:0000256" key="7">
    <source>
        <dbReference type="ARBA" id="ARBA00022833"/>
    </source>
</evidence>
<dbReference type="InterPro" id="IPR059102">
    <property type="entry name" value="PHD_PHF7/G2E3-like"/>
</dbReference>
<proteinExistence type="predicted"/>
<dbReference type="PROSITE" id="PS51805">
    <property type="entry name" value="EPHD"/>
    <property type="match status" value="1"/>
</dbReference>
<dbReference type="SMART" id="SM00184">
    <property type="entry name" value="RING"/>
    <property type="match status" value="2"/>
</dbReference>
<dbReference type="Pfam" id="PF26054">
    <property type="entry name" value="PHD_G2E3"/>
    <property type="match status" value="1"/>
</dbReference>
<dbReference type="CDD" id="cd15669">
    <property type="entry name" value="ePHD_PHF7_G2E3_like"/>
    <property type="match status" value="1"/>
</dbReference>
<dbReference type="GO" id="GO:0005634">
    <property type="term" value="C:nucleus"/>
    <property type="evidence" value="ECO:0007669"/>
    <property type="project" value="TreeGrafter"/>
</dbReference>
<comment type="subcellular location">
    <subcellularLocation>
        <location evidence="1">Nucleus</location>
    </subcellularLocation>
</comment>
<dbReference type="OMA" id="CTHENSL"/>
<evidence type="ECO:0000256" key="8">
    <source>
        <dbReference type="ARBA" id="ARBA00023242"/>
    </source>
</evidence>
<comment type="pathway">
    <text evidence="2">Protein modification; protein ubiquitination.</text>
</comment>
<keyword evidence="4" id="KW-0479">Metal-binding</keyword>
<name>U3J0W3_ANAPP</name>
<organism evidence="13 14">
    <name type="scientific">Anas platyrhynchos platyrhynchos</name>
    <name type="common">Northern mallard</name>
    <dbReference type="NCBI Taxonomy" id="8840"/>
    <lineage>
        <taxon>Eukaryota</taxon>
        <taxon>Metazoa</taxon>
        <taxon>Chordata</taxon>
        <taxon>Craniata</taxon>
        <taxon>Vertebrata</taxon>
        <taxon>Euteleostomi</taxon>
        <taxon>Archelosauria</taxon>
        <taxon>Archosauria</taxon>
        <taxon>Dinosauria</taxon>
        <taxon>Saurischia</taxon>
        <taxon>Theropoda</taxon>
        <taxon>Coelurosauria</taxon>
        <taxon>Aves</taxon>
        <taxon>Neognathae</taxon>
        <taxon>Galloanserae</taxon>
        <taxon>Anseriformes</taxon>
        <taxon>Anatidae</taxon>
        <taxon>Anatinae</taxon>
        <taxon>Anas</taxon>
    </lineage>
</organism>
<dbReference type="InterPro" id="IPR011011">
    <property type="entry name" value="Znf_FYVE_PHD"/>
</dbReference>
<accession>U3J0W3</accession>
<evidence type="ECO:0000256" key="10">
    <source>
        <dbReference type="SAM" id="MobiDB-lite"/>
    </source>
</evidence>
<dbReference type="InterPro" id="IPR042013">
    <property type="entry name" value="PHF7/G2E3_ePHD"/>
</dbReference>
<evidence type="ECO:0000256" key="5">
    <source>
        <dbReference type="ARBA" id="ARBA00022771"/>
    </source>
</evidence>
<dbReference type="Gene3D" id="3.30.40.10">
    <property type="entry name" value="Zinc/RING finger domain, C3HC4 (zinc finger)"/>
    <property type="match status" value="2"/>
</dbReference>
<evidence type="ECO:0000313" key="14">
    <source>
        <dbReference type="Proteomes" id="UP000016666"/>
    </source>
</evidence>
<dbReference type="SUPFAM" id="SSF57903">
    <property type="entry name" value="FYVE/PHD zinc finger"/>
    <property type="match status" value="2"/>
</dbReference>
<keyword evidence="14" id="KW-1185">Reference proteome</keyword>
<evidence type="ECO:0000259" key="11">
    <source>
        <dbReference type="PROSITE" id="PS50089"/>
    </source>
</evidence>
<keyword evidence="6" id="KW-0833">Ubl conjugation pathway</keyword>
<evidence type="ECO:0000256" key="4">
    <source>
        <dbReference type="ARBA" id="ARBA00022723"/>
    </source>
</evidence>
<dbReference type="PANTHER" id="PTHR12420">
    <property type="entry name" value="PHD FINGER PROTEIN"/>
    <property type="match status" value="1"/>
</dbReference>
<evidence type="ECO:0000259" key="12">
    <source>
        <dbReference type="PROSITE" id="PS51805"/>
    </source>
</evidence>
<feature type="compositionally biased region" description="Low complexity" evidence="10">
    <location>
        <begin position="352"/>
        <end position="367"/>
    </location>
</feature>
<reference evidence="13" key="2">
    <citation type="submission" date="2025-08" db="UniProtKB">
        <authorList>
            <consortium name="Ensembl"/>
        </authorList>
    </citation>
    <scope>IDENTIFICATION</scope>
</reference>
<keyword evidence="5 9" id="KW-0863">Zinc-finger</keyword>
<dbReference type="InterPro" id="IPR051188">
    <property type="entry name" value="PHD-type_Zinc_Finger"/>
</dbReference>
<dbReference type="PROSITE" id="PS50089">
    <property type="entry name" value="ZF_RING_2"/>
    <property type="match status" value="1"/>
</dbReference>
<dbReference type="InterPro" id="IPR001965">
    <property type="entry name" value="Znf_PHD"/>
</dbReference>